<evidence type="ECO:0000259" key="4">
    <source>
        <dbReference type="Pfam" id="PF03328"/>
    </source>
</evidence>
<sequence>MTRRSIMFTPGDRPEMMRTAPDSGADVVVFDLEDAVAPARTDEAREAVRDLLTDDSFDPDCEVCVRINAAAADWEADLAALTAESTSIRLDSIMYPKAASPADVRSLASAVDESWPILALVESARGILRAEELAAVDAVDALVFGSEDLAVDLGATTTPSLSEVAYARQRIVVASAAHDVAAIDTLVTDFTDDEQLERAAETAVQYGFDGKLAIHPSQVPIINDAFTPDEDEREWARAVLDATDEADAADRGVYEVDGEMIDAPLIAKAERIVERAEAADVRD</sequence>
<keyword evidence="2" id="KW-0479">Metal-binding</keyword>
<keyword evidence="3" id="KW-0460">Magnesium</keyword>
<evidence type="ECO:0000256" key="2">
    <source>
        <dbReference type="ARBA" id="ARBA00022723"/>
    </source>
</evidence>
<dbReference type="GO" id="GO:0046872">
    <property type="term" value="F:metal ion binding"/>
    <property type="evidence" value="ECO:0007669"/>
    <property type="project" value="UniProtKB-KW"/>
</dbReference>
<dbReference type="PANTHER" id="PTHR32308:SF0">
    <property type="entry name" value="HPCH_HPAI ALDOLASE_CITRATE LYASE DOMAIN-CONTAINING PROTEIN"/>
    <property type="match status" value="1"/>
</dbReference>
<dbReference type="Proteomes" id="UP001595846">
    <property type="component" value="Unassembled WGS sequence"/>
</dbReference>
<dbReference type="Pfam" id="PF03328">
    <property type="entry name" value="HpcH_HpaI"/>
    <property type="match status" value="1"/>
</dbReference>
<accession>A0ABD5NJZ7</accession>
<dbReference type="RefSeq" id="WP_256531893.1">
    <property type="nucleotide sequence ID" value="NZ_CP101824.1"/>
</dbReference>
<dbReference type="SUPFAM" id="SSF51621">
    <property type="entry name" value="Phosphoenolpyruvate/pyruvate domain"/>
    <property type="match status" value="1"/>
</dbReference>
<dbReference type="GO" id="GO:0016829">
    <property type="term" value="F:lyase activity"/>
    <property type="evidence" value="ECO:0007669"/>
    <property type="project" value="UniProtKB-KW"/>
</dbReference>
<dbReference type="InterPro" id="IPR011206">
    <property type="entry name" value="Citrate_lyase_beta/mcl1/mcl2"/>
</dbReference>
<comment type="cofactor">
    <cofactor evidence="1">
        <name>Mg(2+)</name>
        <dbReference type="ChEBI" id="CHEBI:18420"/>
    </cofactor>
</comment>
<dbReference type="InterPro" id="IPR005000">
    <property type="entry name" value="Aldolase/citrate-lyase_domain"/>
</dbReference>
<dbReference type="InterPro" id="IPR040442">
    <property type="entry name" value="Pyrv_kinase-like_dom_sf"/>
</dbReference>
<organism evidence="5 6">
    <name type="scientific">Halovivax cerinus</name>
    <dbReference type="NCBI Taxonomy" id="1487865"/>
    <lineage>
        <taxon>Archaea</taxon>
        <taxon>Methanobacteriati</taxon>
        <taxon>Methanobacteriota</taxon>
        <taxon>Stenosarchaea group</taxon>
        <taxon>Halobacteria</taxon>
        <taxon>Halobacteriales</taxon>
        <taxon>Natrialbaceae</taxon>
        <taxon>Halovivax</taxon>
    </lineage>
</organism>
<reference evidence="5 6" key="1">
    <citation type="journal article" date="2019" name="Int. J. Syst. Evol. Microbiol.">
        <title>The Global Catalogue of Microorganisms (GCM) 10K type strain sequencing project: providing services to taxonomists for standard genome sequencing and annotation.</title>
        <authorList>
            <consortium name="The Broad Institute Genomics Platform"/>
            <consortium name="The Broad Institute Genome Sequencing Center for Infectious Disease"/>
            <person name="Wu L."/>
            <person name="Ma J."/>
        </authorList>
    </citation>
    <scope>NUCLEOTIDE SEQUENCE [LARGE SCALE GENOMIC DNA]</scope>
    <source>
        <strain evidence="5 6">IBRC-M 10256</strain>
    </source>
</reference>
<evidence type="ECO:0000256" key="1">
    <source>
        <dbReference type="ARBA" id="ARBA00001946"/>
    </source>
</evidence>
<name>A0ABD5NJZ7_9EURY</name>
<dbReference type="Gene3D" id="3.20.20.60">
    <property type="entry name" value="Phosphoenolpyruvate-binding domains"/>
    <property type="match status" value="1"/>
</dbReference>
<evidence type="ECO:0000313" key="5">
    <source>
        <dbReference type="EMBL" id="MFC3957177.1"/>
    </source>
</evidence>
<dbReference type="AlphaFoldDB" id="A0ABD5NJZ7"/>
<keyword evidence="5" id="KW-0456">Lyase</keyword>
<proteinExistence type="predicted"/>
<comment type="caution">
    <text evidence="5">The sequence shown here is derived from an EMBL/GenBank/DDBJ whole genome shotgun (WGS) entry which is preliminary data.</text>
</comment>
<evidence type="ECO:0000256" key="3">
    <source>
        <dbReference type="ARBA" id="ARBA00022842"/>
    </source>
</evidence>
<feature type="domain" description="HpcH/HpaI aldolase/citrate lyase" evidence="4">
    <location>
        <begin position="4"/>
        <end position="216"/>
    </location>
</feature>
<keyword evidence="6" id="KW-1185">Reference proteome</keyword>
<evidence type="ECO:0000313" key="6">
    <source>
        <dbReference type="Proteomes" id="UP001595846"/>
    </source>
</evidence>
<dbReference type="PANTHER" id="PTHR32308">
    <property type="entry name" value="LYASE BETA SUBUNIT, PUTATIVE (AFU_ORTHOLOGUE AFUA_4G13030)-RELATED"/>
    <property type="match status" value="1"/>
</dbReference>
<dbReference type="InterPro" id="IPR015813">
    <property type="entry name" value="Pyrv/PenolPyrv_kinase-like_dom"/>
</dbReference>
<gene>
    <name evidence="5" type="ORF">ACFOUR_02160</name>
</gene>
<dbReference type="PIRSF" id="PIRSF015582">
    <property type="entry name" value="Cit_lyase_B"/>
    <property type="match status" value="1"/>
</dbReference>
<protein>
    <submittedName>
        <fullName evidence="5">HpcH/HpaI aldolase/citrate lyase family protein</fullName>
    </submittedName>
</protein>
<dbReference type="GeneID" id="73904657"/>
<dbReference type="EMBL" id="JBHSAQ010000001">
    <property type="protein sequence ID" value="MFC3957177.1"/>
    <property type="molecule type" value="Genomic_DNA"/>
</dbReference>